<dbReference type="Proteomes" id="UP000002727">
    <property type="component" value="Chromosome"/>
</dbReference>
<organism evidence="2 3">
    <name type="scientific">Thermococcus onnurineus (strain NA1)</name>
    <dbReference type="NCBI Taxonomy" id="523850"/>
    <lineage>
        <taxon>Archaea</taxon>
        <taxon>Methanobacteriati</taxon>
        <taxon>Methanobacteriota</taxon>
        <taxon>Thermococci</taxon>
        <taxon>Thermococcales</taxon>
        <taxon>Thermococcaceae</taxon>
        <taxon>Thermococcus</taxon>
    </lineage>
</organism>
<keyword evidence="3" id="KW-1185">Reference proteome</keyword>
<sequence length="78" mass="8824">MEETMEILKRTYQRFLALGLVMMLVAFALMIFQPIGRSASLVLAVVIFLFAFLPLEMAKRTARKMALLAFGGKIEKLN</sequence>
<dbReference type="RefSeq" id="WP_012570983.1">
    <property type="nucleotide sequence ID" value="NC_011529.1"/>
</dbReference>
<dbReference type="PATRIC" id="fig|523850.10.peg.26"/>
<dbReference type="eggNOG" id="arCOG08612">
    <property type="taxonomic scope" value="Archaea"/>
</dbReference>
<dbReference type="AlphaFoldDB" id="B6YSH8"/>
<dbReference type="OrthoDB" id="102182at2157"/>
<dbReference type="GeneID" id="7017672"/>
<evidence type="ECO:0000256" key="1">
    <source>
        <dbReference type="SAM" id="Phobius"/>
    </source>
</evidence>
<dbReference type="EMBL" id="CP000855">
    <property type="protein sequence ID" value="ACJ15510.1"/>
    <property type="molecule type" value="Genomic_DNA"/>
</dbReference>
<feature type="transmembrane region" description="Helical" evidence="1">
    <location>
        <begin position="12"/>
        <end position="32"/>
    </location>
</feature>
<name>B6YSH8_THEON</name>
<keyword evidence="1" id="KW-1133">Transmembrane helix</keyword>
<dbReference type="KEGG" id="ton:TON_0026"/>
<accession>B6YSH8</accession>
<keyword evidence="1" id="KW-0472">Membrane</keyword>
<dbReference type="HOGENOM" id="CLU_2695956_0_0_2"/>
<protein>
    <submittedName>
        <fullName evidence="2">Hypothetical membrane protein</fullName>
    </submittedName>
</protein>
<keyword evidence="1" id="KW-0812">Transmembrane</keyword>
<dbReference type="STRING" id="523850.TON_0026"/>
<evidence type="ECO:0000313" key="3">
    <source>
        <dbReference type="Proteomes" id="UP000002727"/>
    </source>
</evidence>
<evidence type="ECO:0000313" key="2">
    <source>
        <dbReference type="EMBL" id="ACJ15510.1"/>
    </source>
</evidence>
<proteinExistence type="predicted"/>
<feature type="transmembrane region" description="Helical" evidence="1">
    <location>
        <begin position="38"/>
        <end position="55"/>
    </location>
</feature>
<reference evidence="2 3" key="1">
    <citation type="journal article" date="2008" name="J. Bacteriol.">
        <title>The complete genome sequence of Thermococcus onnurineus NA1 reveals a mixed heterotrophic and carboxydotrophic metabolism.</title>
        <authorList>
            <person name="Lee H.S."/>
            <person name="Kang S.G."/>
            <person name="Bae S.S."/>
            <person name="Lim J.K."/>
            <person name="Cho Y."/>
            <person name="Kim Y.J."/>
            <person name="Jeon J.H."/>
            <person name="Cha S.S."/>
            <person name="Kwon K.K."/>
            <person name="Kim H.T."/>
            <person name="Park C.J."/>
            <person name="Lee H.W."/>
            <person name="Kim S.I."/>
            <person name="Chun J."/>
            <person name="Colwell R.R."/>
            <person name="Kim S.J."/>
            <person name="Lee J.H."/>
        </authorList>
    </citation>
    <scope>NUCLEOTIDE SEQUENCE [LARGE SCALE GENOMIC DNA]</scope>
    <source>
        <strain evidence="2 3">NA1</strain>
    </source>
</reference>
<gene>
    <name evidence="2" type="ordered locus">TON_0026</name>
</gene>